<accession>A0A1Z3N873</accession>
<evidence type="ECO:0000256" key="1">
    <source>
        <dbReference type="ARBA" id="ARBA00022490"/>
    </source>
</evidence>
<dbReference type="RefSeq" id="WP_088565148.1">
    <property type="nucleotide sequence ID" value="NZ_CP020946.1"/>
</dbReference>
<dbReference type="InterPro" id="IPR036976">
    <property type="entry name" value="RimM_N_sf"/>
</dbReference>
<dbReference type="InterPro" id="IPR002676">
    <property type="entry name" value="RimM_N"/>
</dbReference>
<keyword evidence="1 5" id="KW-0963">Cytoplasm</keyword>
<dbReference type="PANTHER" id="PTHR33692:SF1">
    <property type="entry name" value="RIBOSOME MATURATION FACTOR RIMM"/>
    <property type="match status" value="1"/>
</dbReference>
<dbReference type="PANTHER" id="PTHR33692">
    <property type="entry name" value="RIBOSOME MATURATION FACTOR RIMM"/>
    <property type="match status" value="1"/>
</dbReference>
<feature type="domain" description="RimM N-terminal" evidence="6">
    <location>
        <begin position="4"/>
        <end position="86"/>
    </location>
</feature>
<evidence type="ECO:0000256" key="4">
    <source>
        <dbReference type="ARBA" id="ARBA00023186"/>
    </source>
</evidence>
<keyword evidence="2 5" id="KW-0690">Ribosome biogenesis</keyword>
<name>A0A1Z3N873_BDEBC</name>
<comment type="similarity">
    <text evidence="5">Belongs to the RimM family.</text>
</comment>
<dbReference type="InterPro" id="IPR011033">
    <property type="entry name" value="PRC_barrel-like_sf"/>
</dbReference>
<dbReference type="GO" id="GO:0005840">
    <property type="term" value="C:ribosome"/>
    <property type="evidence" value="ECO:0007669"/>
    <property type="project" value="InterPro"/>
</dbReference>
<evidence type="ECO:0000256" key="2">
    <source>
        <dbReference type="ARBA" id="ARBA00022517"/>
    </source>
</evidence>
<reference evidence="8 9" key="1">
    <citation type="submission" date="2017-04" db="EMBL/GenBank/DDBJ databases">
        <title>Whole genome sequence of Bdellovibrio bacteriovorus strain SSB218315.</title>
        <authorList>
            <person name="Oyedara O."/>
            <person name="Rodriguez-Perez M.A."/>
        </authorList>
    </citation>
    <scope>NUCLEOTIDE SEQUENCE [LARGE SCALE GENOMIC DNA]</scope>
    <source>
        <strain evidence="8 9">SSB218315</strain>
    </source>
</reference>
<dbReference type="Gene3D" id="2.40.30.60">
    <property type="entry name" value="RimM"/>
    <property type="match status" value="1"/>
</dbReference>
<organism evidence="8 9">
    <name type="scientific">Bdellovibrio bacteriovorus</name>
    <dbReference type="NCBI Taxonomy" id="959"/>
    <lineage>
        <taxon>Bacteria</taxon>
        <taxon>Pseudomonadati</taxon>
        <taxon>Bdellovibrionota</taxon>
        <taxon>Bdellovibrionia</taxon>
        <taxon>Bdellovibrionales</taxon>
        <taxon>Pseudobdellovibrionaceae</taxon>
        <taxon>Bdellovibrio</taxon>
    </lineage>
</organism>
<dbReference type="InterPro" id="IPR011961">
    <property type="entry name" value="RimM"/>
</dbReference>
<evidence type="ECO:0000256" key="5">
    <source>
        <dbReference type="HAMAP-Rule" id="MF_00014"/>
    </source>
</evidence>
<evidence type="ECO:0000259" key="7">
    <source>
        <dbReference type="Pfam" id="PF24986"/>
    </source>
</evidence>
<dbReference type="NCBIfam" id="TIGR02273">
    <property type="entry name" value="16S_RimM"/>
    <property type="match status" value="1"/>
</dbReference>
<evidence type="ECO:0000256" key="3">
    <source>
        <dbReference type="ARBA" id="ARBA00022552"/>
    </source>
</evidence>
<evidence type="ECO:0000259" key="6">
    <source>
        <dbReference type="Pfam" id="PF01782"/>
    </source>
</evidence>
<dbReference type="GO" id="GO:0005737">
    <property type="term" value="C:cytoplasm"/>
    <property type="evidence" value="ECO:0007669"/>
    <property type="project" value="UniProtKB-SubCell"/>
</dbReference>
<gene>
    <name evidence="5" type="primary">rimM</name>
    <name evidence="8" type="ORF">B9G79_08555</name>
</gene>
<evidence type="ECO:0000313" key="8">
    <source>
        <dbReference type="EMBL" id="ASD63621.1"/>
    </source>
</evidence>
<dbReference type="InterPro" id="IPR009000">
    <property type="entry name" value="Transl_B-barrel_sf"/>
</dbReference>
<dbReference type="EMBL" id="CP020946">
    <property type="protein sequence ID" value="ASD63621.1"/>
    <property type="molecule type" value="Genomic_DNA"/>
</dbReference>
<dbReference type="Pfam" id="PF01782">
    <property type="entry name" value="RimM"/>
    <property type="match status" value="1"/>
</dbReference>
<keyword evidence="3 5" id="KW-0698">rRNA processing</keyword>
<comment type="subunit">
    <text evidence="5">Binds ribosomal protein uS19.</text>
</comment>
<evidence type="ECO:0000313" key="9">
    <source>
        <dbReference type="Proteomes" id="UP000197003"/>
    </source>
</evidence>
<dbReference type="GO" id="GO:0042274">
    <property type="term" value="P:ribosomal small subunit biogenesis"/>
    <property type="evidence" value="ECO:0007669"/>
    <property type="project" value="UniProtKB-UniRule"/>
</dbReference>
<dbReference type="OrthoDB" id="5292540at2"/>
<dbReference type="AlphaFoldDB" id="A0A1Z3N873"/>
<dbReference type="GO" id="GO:0006364">
    <property type="term" value="P:rRNA processing"/>
    <property type="evidence" value="ECO:0007669"/>
    <property type="project" value="UniProtKB-UniRule"/>
</dbReference>
<dbReference type="Proteomes" id="UP000197003">
    <property type="component" value="Chromosome"/>
</dbReference>
<dbReference type="InterPro" id="IPR056792">
    <property type="entry name" value="PRC_RimM"/>
</dbReference>
<comment type="subcellular location">
    <subcellularLocation>
        <location evidence="5">Cytoplasm</location>
    </subcellularLocation>
</comment>
<dbReference type="HAMAP" id="MF_00014">
    <property type="entry name" value="Ribosome_mat_RimM"/>
    <property type="match status" value="1"/>
</dbReference>
<dbReference type="SUPFAM" id="SSF50346">
    <property type="entry name" value="PRC-barrel domain"/>
    <property type="match status" value="1"/>
</dbReference>
<sequence>MKLVGKIREAHGLKGDLYVLVFSGEIAWAKRMKTFGLKAKDSDEIKTFTVERTKPFKKGLIVKAAEVADRTAAEGLEHMEFFIDDELMVSKPGETIFLSEIKNFKLKNPEQTVLGEIVGFSSNGVQDLLVVETADGKTAEIPFVDAFIKKIDFKHQAVVMDLPEGLLDIENA</sequence>
<dbReference type="GO" id="GO:0043022">
    <property type="term" value="F:ribosome binding"/>
    <property type="evidence" value="ECO:0007669"/>
    <property type="project" value="InterPro"/>
</dbReference>
<protein>
    <recommendedName>
        <fullName evidence="5">Ribosome maturation factor RimM</fullName>
    </recommendedName>
</protein>
<dbReference type="SUPFAM" id="SSF50447">
    <property type="entry name" value="Translation proteins"/>
    <property type="match status" value="1"/>
</dbReference>
<feature type="domain" description="Ribosome maturation factor RimM PRC barrel" evidence="7">
    <location>
        <begin position="99"/>
        <end position="166"/>
    </location>
</feature>
<dbReference type="Gene3D" id="2.30.30.240">
    <property type="entry name" value="PRC-barrel domain"/>
    <property type="match status" value="1"/>
</dbReference>
<comment type="function">
    <text evidence="5">An accessory protein needed during the final step in the assembly of 30S ribosomal subunit, possibly for assembly of the head region. Essential for efficient processing of 16S rRNA. May be needed both before and after RbfA during the maturation of 16S rRNA. It has affinity for free ribosomal 30S subunits but not for 70S ribosomes.</text>
</comment>
<proteinExistence type="inferred from homology"/>
<dbReference type="Pfam" id="PF24986">
    <property type="entry name" value="PRC_RimM"/>
    <property type="match status" value="1"/>
</dbReference>
<comment type="domain">
    <text evidence="5">The PRC barrel domain binds ribosomal protein uS19.</text>
</comment>
<keyword evidence="4 5" id="KW-0143">Chaperone</keyword>